<dbReference type="Proteomes" id="UP000001935">
    <property type="component" value="Chromosome"/>
</dbReference>
<gene>
    <name evidence="4" type="ordered locus">Adeh_2769</name>
</gene>
<sequence length="289" mass="30861">MEPTASHALAGTPGSGNRRVRIGQLWLDALTMAEAIERIGALVRAGAGGSVFTPNVDHVVTAEDDGAFRSAYAEASLSLADGQALVWAMRLLGTPVPEKVSGSDLVWPLMQHAGAARWRVYLLGGAPGSAELAAARLERELGVVVAGVDAPRVAVEGDTGERGILERVRRADAQLVVVGLGAPKQERFIQRSLPHLGPAVALGLGASIDFLAGRVRRAPRWVSRGGLEWLFRLSQEPRRLAHRYLVKDPRFLAIVARTARQPAADREGRRPWLADATDRAPSPRAGTAP</sequence>
<dbReference type="EMBL" id="CP000251">
    <property type="protein sequence ID" value="ABC82539.1"/>
    <property type="molecule type" value="Genomic_DNA"/>
</dbReference>
<dbReference type="eggNOG" id="COG1922">
    <property type="taxonomic scope" value="Bacteria"/>
</dbReference>
<dbReference type="KEGG" id="ade:Adeh_2769"/>
<protein>
    <submittedName>
        <fullName evidence="4">Glycosyl transferase, WecB/TagA/CpsF family</fullName>
    </submittedName>
</protein>
<name>Q2ILK6_ANADE</name>
<dbReference type="HOGENOM" id="CLU_063203_0_1_7"/>
<dbReference type="CAZy" id="GT26">
    <property type="family name" value="Glycosyltransferase Family 26"/>
</dbReference>
<reference evidence="4" key="1">
    <citation type="submission" date="2006-01" db="EMBL/GenBank/DDBJ databases">
        <title>Complete sequence of Anaeromyxobacter dehalogenans 2CP-C.</title>
        <authorList>
            <consortium name="US DOE Joint Genome Institute"/>
            <person name="Copeland A."/>
            <person name="Lucas S."/>
            <person name="Lapidus A."/>
            <person name="Barry K."/>
            <person name="Detter J.C."/>
            <person name="Glavina T."/>
            <person name="Hammon N."/>
            <person name="Israni S."/>
            <person name="Pitluck S."/>
            <person name="Brettin T."/>
            <person name="Bruce D."/>
            <person name="Han C."/>
            <person name="Tapia R."/>
            <person name="Gilna P."/>
            <person name="Kiss H."/>
            <person name="Schmutz J."/>
            <person name="Larimer F."/>
            <person name="Land M."/>
            <person name="Kyrpides N."/>
            <person name="Anderson I."/>
            <person name="Sanford R.A."/>
            <person name="Ritalahti K.M."/>
            <person name="Thomas H.S."/>
            <person name="Kirby J.R."/>
            <person name="Zhulin I.B."/>
            <person name="Loeffler F.E."/>
            <person name="Richardson P."/>
        </authorList>
    </citation>
    <scope>NUCLEOTIDE SEQUENCE</scope>
    <source>
        <strain evidence="4">2CP-C</strain>
    </source>
</reference>
<dbReference type="STRING" id="290397.Adeh_2769"/>
<dbReference type="Pfam" id="PF03808">
    <property type="entry name" value="Glyco_tran_WecG"/>
    <property type="match status" value="1"/>
</dbReference>
<dbReference type="AlphaFoldDB" id="Q2ILK6"/>
<proteinExistence type="predicted"/>
<evidence type="ECO:0000256" key="3">
    <source>
        <dbReference type="SAM" id="MobiDB-lite"/>
    </source>
</evidence>
<keyword evidence="2 4" id="KW-0808">Transferase</keyword>
<accession>Q2ILK6</accession>
<dbReference type="InterPro" id="IPR004629">
    <property type="entry name" value="WecG_TagA_CpsF"/>
</dbReference>
<organism evidence="4 5">
    <name type="scientific">Anaeromyxobacter dehalogenans (strain 2CP-C)</name>
    <dbReference type="NCBI Taxonomy" id="290397"/>
    <lineage>
        <taxon>Bacteria</taxon>
        <taxon>Pseudomonadati</taxon>
        <taxon>Myxococcota</taxon>
        <taxon>Myxococcia</taxon>
        <taxon>Myxococcales</taxon>
        <taxon>Cystobacterineae</taxon>
        <taxon>Anaeromyxobacteraceae</taxon>
        <taxon>Anaeromyxobacter</taxon>
    </lineage>
</organism>
<dbReference type="PANTHER" id="PTHR34136:SF1">
    <property type="entry name" value="UDP-N-ACETYL-D-MANNOSAMINURONIC ACID TRANSFERASE"/>
    <property type="match status" value="1"/>
</dbReference>
<keyword evidence="1" id="KW-0328">Glycosyltransferase</keyword>
<dbReference type="PANTHER" id="PTHR34136">
    <property type="match status" value="1"/>
</dbReference>
<evidence type="ECO:0000313" key="4">
    <source>
        <dbReference type="EMBL" id="ABC82539.1"/>
    </source>
</evidence>
<evidence type="ECO:0000256" key="1">
    <source>
        <dbReference type="ARBA" id="ARBA00022676"/>
    </source>
</evidence>
<evidence type="ECO:0000256" key="2">
    <source>
        <dbReference type="ARBA" id="ARBA00022679"/>
    </source>
</evidence>
<dbReference type="NCBIfam" id="TIGR00696">
    <property type="entry name" value="wecG_tagA_cpsF"/>
    <property type="match status" value="1"/>
</dbReference>
<dbReference type="RefSeq" id="WP_011421821.1">
    <property type="nucleotide sequence ID" value="NC_007760.1"/>
</dbReference>
<dbReference type="CDD" id="cd06533">
    <property type="entry name" value="Glyco_transf_WecG_TagA"/>
    <property type="match status" value="1"/>
</dbReference>
<dbReference type="GO" id="GO:0016758">
    <property type="term" value="F:hexosyltransferase activity"/>
    <property type="evidence" value="ECO:0007669"/>
    <property type="project" value="TreeGrafter"/>
</dbReference>
<feature type="region of interest" description="Disordered" evidence="3">
    <location>
        <begin position="261"/>
        <end position="289"/>
    </location>
</feature>
<evidence type="ECO:0000313" key="5">
    <source>
        <dbReference type="Proteomes" id="UP000001935"/>
    </source>
</evidence>
<feature type="compositionally biased region" description="Basic and acidic residues" evidence="3">
    <location>
        <begin position="263"/>
        <end position="278"/>
    </location>
</feature>